<name>A0A7Y7IUM5_9PROT</name>
<comment type="caution">
    <text evidence="1">The sequence shown here is derived from an EMBL/GenBank/DDBJ whole genome shotgun (WGS) entry which is preliminary data.</text>
</comment>
<protein>
    <recommendedName>
        <fullName evidence="3">Response regulatory domain-containing protein</fullName>
    </recommendedName>
</protein>
<dbReference type="AlphaFoldDB" id="A0A7Y7IUM5"/>
<reference evidence="1 2" key="1">
    <citation type="submission" date="2020-06" db="EMBL/GenBank/DDBJ databases">
        <title>Description of novel acetic acid bacteria.</title>
        <authorList>
            <person name="Sombolestani A."/>
        </authorList>
    </citation>
    <scope>NUCLEOTIDE SEQUENCE [LARGE SCALE GENOMIC DNA]</scope>
    <source>
        <strain evidence="1 2">LMG 31431</strain>
    </source>
</reference>
<gene>
    <name evidence="1" type="ORF">HUK84_06120</name>
</gene>
<evidence type="ECO:0008006" key="3">
    <source>
        <dbReference type="Google" id="ProtNLM"/>
    </source>
</evidence>
<dbReference type="Proteomes" id="UP000534870">
    <property type="component" value="Unassembled WGS sequence"/>
</dbReference>
<sequence>MAKTRDDFMNDFDPLIRVVDDDADVRDSFETLLRSSGYKVLCPAGSLQWFRF</sequence>
<evidence type="ECO:0000313" key="2">
    <source>
        <dbReference type="Proteomes" id="UP000534870"/>
    </source>
</evidence>
<dbReference type="RefSeq" id="WP_176639483.1">
    <property type="nucleotide sequence ID" value="NZ_JABXXP010000067.1"/>
</dbReference>
<accession>A0A7Y7IUM5</accession>
<evidence type="ECO:0000313" key="1">
    <source>
        <dbReference type="EMBL" id="NVN10724.1"/>
    </source>
</evidence>
<dbReference type="EMBL" id="JABXXP010000067">
    <property type="protein sequence ID" value="NVN10724.1"/>
    <property type="molecule type" value="Genomic_DNA"/>
</dbReference>
<organism evidence="1 2">
    <name type="scientific">Nguyenibacter vanlangensis</name>
    <dbReference type="NCBI Taxonomy" id="1216886"/>
    <lineage>
        <taxon>Bacteria</taxon>
        <taxon>Pseudomonadati</taxon>
        <taxon>Pseudomonadota</taxon>
        <taxon>Alphaproteobacteria</taxon>
        <taxon>Acetobacterales</taxon>
        <taxon>Acetobacteraceae</taxon>
        <taxon>Nguyenibacter</taxon>
    </lineage>
</organism>
<dbReference type="InterPro" id="IPR011006">
    <property type="entry name" value="CheY-like_superfamily"/>
</dbReference>
<dbReference type="SUPFAM" id="SSF52172">
    <property type="entry name" value="CheY-like"/>
    <property type="match status" value="1"/>
</dbReference>
<proteinExistence type="predicted"/>